<dbReference type="PRINTS" id="PR00261">
    <property type="entry name" value="LDLRECEPTOR"/>
</dbReference>
<dbReference type="Gene3D" id="4.10.400.10">
    <property type="entry name" value="Low-density Lipoprotein Receptor"/>
    <property type="match status" value="3"/>
</dbReference>
<proteinExistence type="predicted"/>
<comment type="caution">
    <text evidence="2">Lacks conserved residue(s) required for the propagation of feature annotation.</text>
</comment>
<feature type="disulfide bond" evidence="2">
    <location>
        <begin position="40"/>
        <end position="58"/>
    </location>
</feature>
<organism evidence="4 5">
    <name type="scientific">Mytilus coruscus</name>
    <name type="common">Sea mussel</name>
    <dbReference type="NCBI Taxonomy" id="42192"/>
    <lineage>
        <taxon>Eukaryota</taxon>
        <taxon>Metazoa</taxon>
        <taxon>Spiralia</taxon>
        <taxon>Lophotrochozoa</taxon>
        <taxon>Mollusca</taxon>
        <taxon>Bivalvia</taxon>
        <taxon>Autobranchia</taxon>
        <taxon>Pteriomorphia</taxon>
        <taxon>Mytilida</taxon>
        <taxon>Mytiloidea</taxon>
        <taxon>Mytilidae</taxon>
        <taxon>Mytilinae</taxon>
        <taxon>Mytilus</taxon>
    </lineage>
</organism>
<accession>A0A6J8C660</accession>
<dbReference type="PANTHER" id="PTHR22722">
    <property type="entry name" value="LOW-DENSITY LIPOPROTEIN RECEPTOR-RELATED PROTEIN 2-RELATED"/>
    <property type="match status" value="1"/>
</dbReference>
<keyword evidence="5" id="KW-1185">Reference proteome</keyword>
<evidence type="ECO:0000256" key="3">
    <source>
        <dbReference type="SAM" id="SignalP"/>
    </source>
</evidence>
<dbReference type="SUPFAM" id="SSF57424">
    <property type="entry name" value="LDL receptor-like module"/>
    <property type="match status" value="3"/>
</dbReference>
<dbReference type="AlphaFoldDB" id="A0A6J8C660"/>
<dbReference type="SMART" id="SM00192">
    <property type="entry name" value="LDLa"/>
    <property type="match status" value="3"/>
</dbReference>
<dbReference type="GO" id="GO:0005886">
    <property type="term" value="C:plasma membrane"/>
    <property type="evidence" value="ECO:0007669"/>
    <property type="project" value="TreeGrafter"/>
</dbReference>
<dbReference type="Pfam" id="PF00057">
    <property type="entry name" value="Ldl_recept_a"/>
    <property type="match status" value="3"/>
</dbReference>
<evidence type="ECO:0000256" key="2">
    <source>
        <dbReference type="PROSITE-ProRule" id="PRU00124"/>
    </source>
</evidence>
<feature type="signal peptide" evidence="3">
    <location>
        <begin position="1"/>
        <end position="19"/>
    </location>
</feature>
<keyword evidence="1 2" id="KW-1015">Disulfide bond</keyword>
<feature type="disulfide bond" evidence="2">
    <location>
        <begin position="80"/>
        <end position="98"/>
    </location>
</feature>
<gene>
    <name evidence="4" type="ORF">MCOR_26794</name>
</gene>
<dbReference type="InterPro" id="IPR036055">
    <property type="entry name" value="LDL_receptor-like_sf"/>
</dbReference>
<sequence>MNYHFVFISIFHFVIPLHCSVQDEVEETICRPCSSGYFQCKNCRCIPSSWRCDGDSDCGQDDTSDEDACHLCGQCSGYRCECGRCIPQRWLCDGVPDCSDSSDEIQCEGKDYCDLDPDNHFRCTESGRCVILKWKCDGEFDCGASDQSDEEGCSNL</sequence>
<name>A0A6J8C660_MYTCO</name>
<evidence type="ECO:0000313" key="5">
    <source>
        <dbReference type="Proteomes" id="UP000507470"/>
    </source>
</evidence>
<protein>
    <submittedName>
        <fullName evidence="4">LRP1B</fullName>
    </submittedName>
</protein>
<reference evidence="4 5" key="1">
    <citation type="submission" date="2020-06" db="EMBL/GenBank/DDBJ databases">
        <authorList>
            <person name="Li R."/>
            <person name="Bekaert M."/>
        </authorList>
    </citation>
    <scope>NUCLEOTIDE SEQUENCE [LARGE SCALE GENOMIC DNA]</scope>
    <source>
        <strain evidence="5">wild</strain>
    </source>
</reference>
<dbReference type="Proteomes" id="UP000507470">
    <property type="component" value="Unassembled WGS sequence"/>
</dbReference>
<evidence type="ECO:0000256" key="1">
    <source>
        <dbReference type="ARBA" id="ARBA00023157"/>
    </source>
</evidence>
<dbReference type="InterPro" id="IPR051221">
    <property type="entry name" value="LDLR-related"/>
</dbReference>
<dbReference type="OrthoDB" id="6142318at2759"/>
<dbReference type="CDD" id="cd00112">
    <property type="entry name" value="LDLa"/>
    <property type="match status" value="3"/>
</dbReference>
<evidence type="ECO:0000313" key="4">
    <source>
        <dbReference type="EMBL" id="CAC5391813.1"/>
    </source>
</evidence>
<feature type="disulfide bond" evidence="2">
    <location>
        <begin position="33"/>
        <end position="45"/>
    </location>
</feature>
<dbReference type="GO" id="GO:0043235">
    <property type="term" value="C:receptor complex"/>
    <property type="evidence" value="ECO:0007669"/>
    <property type="project" value="TreeGrafter"/>
</dbReference>
<dbReference type="EMBL" id="CACVKT020004829">
    <property type="protein sequence ID" value="CAC5391813.1"/>
    <property type="molecule type" value="Genomic_DNA"/>
</dbReference>
<dbReference type="InterPro" id="IPR002172">
    <property type="entry name" value="LDrepeatLR_classA_rpt"/>
</dbReference>
<feature type="disulfide bond" evidence="2">
    <location>
        <begin position="92"/>
        <end position="107"/>
    </location>
</feature>
<keyword evidence="3" id="KW-0732">Signal</keyword>
<feature type="chain" id="PRO_5026936157" evidence="3">
    <location>
        <begin position="20"/>
        <end position="156"/>
    </location>
</feature>
<dbReference type="PROSITE" id="PS50068">
    <property type="entry name" value="LDLRA_2"/>
    <property type="match status" value="3"/>
</dbReference>